<dbReference type="Proteomes" id="UP001223978">
    <property type="component" value="Unassembled WGS sequence"/>
</dbReference>
<dbReference type="EMBL" id="JASCIQ010000014">
    <property type="protein sequence ID" value="MDI3405249.1"/>
    <property type="molecule type" value="Genomic_DNA"/>
</dbReference>
<evidence type="ECO:0000313" key="11">
    <source>
        <dbReference type="Proteomes" id="UP001223978"/>
    </source>
</evidence>
<protein>
    <submittedName>
        <fullName evidence="10">Sugar ABC transporter permease</fullName>
    </submittedName>
</protein>
<keyword evidence="2 7" id="KW-0813">Transport</keyword>
<evidence type="ECO:0000256" key="4">
    <source>
        <dbReference type="ARBA" id="ARBA00022692"/>
    </source>
</evidence>
<dbReference type="PANTHER" id="PTHR43005:SF1">
    <property type="entry name" value="SPERMIDINE_PUTRESCINE TRANSPORT SYSTEM PERMEASE PROTEIN"/>
    <property type="match status" value="1"/>
</dbReference>
<evidence type="ECO:0000256" key="8">
    <source>
        <dbReference type="SAM" id="MobiDB-lite"/>
    </source>
</evidence>
<keyword evidence="3" id="KW-1003">Cell membrane</keyword>
<comment type="similarity">
    <text evidence="7">Belongs to the binding-protein-dependent transport system permease family.</text>
</comment>
<evidence type="ECO:0000256" key="6">
    <source>
        <dbReference type="ARBA" id="ARBA00023136"/>
    </source>
</evidence>
<dbReference type="InterPro" id="IPR000515">
    <property type="entry name" value="MetI-like"/>
</dbReference>
<evidence type="ECO:0000259" key="9">
    <source>
        <dbReference type="PROSITE" id="PS50928"/>
    </source>
</evidence>
<comment type="caution">
    <text evidence="10">The sequence shown here is derived from an EMBL/GenBank/DDBJ whole genome shotgun (WGS) entry which is preliminary data.</text>
</comment>
<feature type="transmembrane region" description="Helical" evidence="7">
    <location>
        <begin position="146"/>
        <end position="166"/>
    </location>
</feature>
<keyword evidence="5 7" id="KW-1133">Transmembrane helix</keyword>
<accession>A0ABT6SBB5</accession>
<dbReference type="InterPro" id="IPR035906">
    <property type="entry name" value="MetI-like_sf"/>
</dbReference>
<feature type="compositionally biased region" description="Basic residues" evidence="8">
    <location>
        <begin position="23"/>
        <end position="32"/>
    </location>
</feature>
<name>A0ABT6SBB5_9ACTN</name>
<keyword evidence="4 7" id="KW-0812">Transmembrane</keyword>
<dbReference type="PANTHER" id="PTHR43005">
    <property type="entry name" value="BLR7065 PROTEIN"/>
    <property type="match status" value="1"/>
</dbReference>
<keyword evidence="11" id="KW-1185">Reference proteome</keyword>
<dbReference type="Pfam" id="PF00528">
    <property type="entry name" value="BPD_transp_1"/>
    <property type="match status" value="1"/>
</dbReference>
<reference evidence="10 11" key="1">
    <citation type="submission" date="2023-05" db="EMBL/GenBank/DDBJ databases">
        <title>Draft genome sequence of Streptomyces sp. B-S-A6 isolated from a cave soil in Thailand.</title>
        <authorList>
            <person name="Chamroensaksri N."/>
            <person name="Muangham S."/>
        </authorList>
    </citation>
    <scope>NUCLEOTIDE SEQUENCE [LARGE SCALE GENOMIC DNA]</scope>
    <source>
        <strain evidence="10 11">B-S-A6</strain>
    </source>
</reference>
<evidence type="ECO:0000256" key="5">
    <source>
        <dbReference type="ARBA" id="ARBA00022989"/>
    </source>
</evidence>
<proteinExistence type="inferred from homology"/>
<evidence type="ECO:0000256" key="1">
    <source>
        <dbReference type="ARBA" id="ARBA00004651"/>
    </source>
</evidence>
<dbReference type="CDD" id="cd06261">
    <property type="entry name" value="TM_PBP2"/>
    <property type="match status" value="1"/>
</dbReference>
<feature type="transmembrane region" description="Helical" evidence="7">
    <location>
        <begin position="303"/>
        <end position="325"/>
    </location>
</feature>
<feature type="region of interest" description="Disordered" evidence="8">
    <location>
        <begin position="1"/>
        <end position="47"/>
    </location>
</feature>
<organism evidence="10 11">
    <name type="scientific">Streptomyces cavernicola</name>
    <dbReference type="NCBI Taxonomy" id="3043613"/>
    <lineage>
        <taxon>Bacteria</taxon>
        <taxon>Bacillati</taxon>
        <taxon>Actinomycetota</taxon>
        <taxon>Actinomycetes</taxon>
        <taxon>Kitasatosporales</taxon>
        <taxon>Streptomycetaceae</taxon>
        <taxon>Streptomyces</taxon>
    </lineage>
</organism>
<dbReference type="SUPFAM" id="SSF161098">
    <property type="entry name" value="MetI-like"/>
    <property type="match status" value="1"/>
</dbReference>
<feature type="transmembrane region" description="Helical" evidence="7">
    <location>
        <begin position="52"/>
        <end position="76"/>
    </location>
</feature>
<dbReference type="RefSeq" id="WP_282543188.1">
    <property type="nucleotide sequence ID" value="NZ_JASCIQ010000014.1"/>
</dbReference>
<feature type="domain" description="ABC transmembrane type-1" evidence="9">
    <location>
        <begin position="112"/>
        <end position="328"/>
    </location>
</feature>
<sequence length="344" mass="36761">MRATPDFVTDAHRKGGVHPTARSAKRSGKGPRRAPEPRPGGKSIRDRQARTGWLYTTPALLVVAAVTIFPVVYSVVMSFTKVRLTHAGTQVTDWTTANYTTMLGSSAWREALLFTVGYTLVTVAVELALGTAVAVLLERLEAGRGWLLALLLIPWSLITVVSAQLWDYLYDATYGAVTWLFGLVLAEPPVILGTPVPAITGMAAADIWKTTPFVAVIVLAGLVRIPREQYEAAEMDGANAWTTFRRIVLPALRPVVAVAVLFRVLQAFGIFDLPFVLTQGGPGTATQSLAILGYRALFQDLNIGLGAAIATSTGLLVVLGCLLFLRVFRSQVDSAAEAGEGGAA</sequence>
<keyword evidence="6 7" id="KW-0472">Membrane</keyword>
<feature type="transmembrane region" description="Helical" evidence="7">
    <location>
        <begin position="172"/>
        <end position="192"/>
    </location>
</feature>
<gene>
    <name evidence="10" type="ORF">QIS96_15650</name>
</gene>
<evidence type="ECO:0000313" key="10">
    <source>
        <dbReference type="EMBL" id="MDI3405249.1"/>
    </source>
</evidence>
<evidence type="ECO:0000256" key="3">
    <source>
        <dbReference type="ARBA" id="ARBA00022475"/>
    </source>
</evidence>
<dbReference type="PROSITE" id="PS50928">
    <property type="entry name" value="ABC_TM1"/>
    <property type="match status" value="1"/>
</dbReference>
<evidence type="ECO:0000256" key="7">
    <source>
        <dbReference type="RuleBase" id="RU363032"/>
    </source>
</evidence>
<feature type="transmembrane region" description="Helical" evidence="7">
    <location>
        <begin position="251"/>
        <end position="271"/>
    </location>
</feature>
<evidence type="ECO:0000256" key="2">
    <source>
        <dbReference type="ARBA" id="ARBA00022448"/>
    </source>
</evidence>
<comment type="subcellular location">
    <subcellularLocation>
        <location evidence="1 7">Cell membrane</location>
        <topology evidence="1 7">Multi-pass membrane protein</topology>
    </subcellularLocation>
</comment>
<dbReference type="Gene3D" id="1.10.3720.10">
    <property type="entry name" value="MetI-like"/>
    <property type="match status" value="1"/>
</dbReference>
<feature type="transmembrane region" description="Helical" evidence="7">
    <location>
        <begin position="111"/>
        <end position="137"/>
    </location>
</feature>